<reference evidence="1" key="1">
    <citation type="journal article" date="2000" name="FEBS Lett.">
        <title>A new diagnostic tool for neurocysticercosis is a member of a cestode specific hydrophobic ligand binding protein family.</title>
        <authorList>
            <person name="Saghir N."/>
            <person name="Conde P.J."/>
            <person name="Brophy P.M."/>
            <person name="Barrett J."/>
        </authorList>
    </citation>
    <scope>NUCLEOTIDE SEQUENCE</scope>
</reference>
<proteinExistence type="evidence at transcript level"/>
<name>Q9GTW6_HYMDI</name>
<dbReference type="InterPro" id="IPR008860">
    <property type="entry name" value="Taeniidae_ag"/>
</dbReference>
<organism evidence="1">
    <name type="scientific">Hymenolepis diminuta</name>
    <name type="common">Rat tapeworm</name>
    <dbReference type="NCBI Taxonomy" id="6216"/>
    <lineage>
        <taxon>Eukaryota</taxon>
        <taxon>Metazoa</taxon>
        <taxon>Spiralia</taxon>
        <taxon>Lophotrochozoa</taxon>
        <taxon>Platyhelminthes</taxon>
        <taxon>Cestoda</taxon>
        <taxon>Eucestoda</taxon>
        <taxon>Cyclophyllidea</taxon>
        <taxon>Hymenolepididae</taxon>
        <taxon>Hymenolepis</taxon>
    </lineage>
</organism>
<protein>
    <submittedName>
        <fullName evidence="1">Hydrophobic ligand binding protein</fullName>
    </submittedName>
</protein>
<dbReference type="EMBL" id="AF249884">
    <property type="protein sequence ID" value="AAG09785.1"/>
    <property type="molecule type" value="mRNA"/>
</dbReference>
<sequence>MEQETNPIRRIKTKAKEYFAARERFYDEDPLGKQIAAHLSKWREIIRDVRARLRGYLRKYLNDLQKEYPKA</sequence>
<dbReference type="AlphaFoldDB" id="Q9GTW6"/>
<accession>Q9GTW6</accession>
<evidence type="ECO:0000313" key="1">
    <source>
        <dbReference type="EMBL" id="AAG09785.1"/>
    </source>
</evidence>
<dbReference type="Pfam" id="PF05596">
    <property type="entry name" value="Taeniidae_ag"/>
    <property type="match status" value="1"/>
</dbReference>